<dbReference type="SUPFAM" id="SSF54001">
    <property type="entry name" value="Cysteine proteinases"/>
    <property type="match status" value="1"/>
</dbReference>
<evidence type="ECO:0000313" key="3">
    <source>
        <dbReference type="EMBL" id="STZ03094.1"/>
    </source>
</evidence>
<dbReference type="InterPro" id="IPR013423">
    <property type="entry name" value="CHP02594"/>
</dbReference>
<dbReference type="AlphaFoldDB" id="A0A378QS35"/>
<dbReference type="Proteomes" id="UP000190777">
    <property type="component" value="Unassembled WGS sequence"/>
</dbReference>
<keyword evidence="4" id="KW-1185">Reference proteome</keyword>
<sequence>MQNELNWIKTARNYIGQKEIKGIKHNPIVLELWASAFKAKNQPVPAVFKNDETAWCGGFVGGVLAKSGLSQHIPNGFAMARSWLNAGTKLNNPAYGCVVVFWRGSPKSPTGHVGFVVGRDKAGNLMVLGGNQADAVNIKPFSPSRVLGYRWCGTQPIPATHRFALPVLASDGKVSRNES</sequence>
<evidence type="ECO:0000313" key="5">
    <source>
        <dbReference type="Proteomes" id="UP000254618"/>
    </source>
</evidence>
<evidence type="ECO:0000259" key="1">
    <source>
        <dbReference type="Pfam" id="PF05257"/>
    </source>
</evidence>
<dbReference type="InterPro" id="IPR038765">
    <property type="entry name" value="Papain-like_cys_pep_sf"/>
</dbReference>
<organism evidence="3 5">
    <name type="scientific">Moraxella equi</name>
    <dbReference type="NCBI Taxonomy" id="60442"/>
    <lineage>
        <taxon>Bacteria</taxon>
        <taxon>Pseudomonadati</taxon>
        <taxon>Pseudomonadota</taxon>
        <taxon>Gammaproteobacteria</taxon>
        <taxon>Moraxellales</taxon>
        <taxon>Moraxellaceae</taxon>
        <taxon>Moraxella</taxon>
    </lineage>
</organism>
<name>A0A378QS35_9GAMM</name>
<reference evidence="2 4" key="1">
    <citation type="submission" date="2017-03" db="EMBL/GenBank/DDBJ databases">
        <title>Draft genome sequence of Moraxella equi CCUG 4950T type strain.</title>
        <authorList>
            <person name="Salva-Serra F."/>
            <person name="Engstrom-Jakobsson H."/>
            <person name="Thorell K."/>
            <person name="Jaen-Luchoro D."/>
            <person name="Gonzales-Siles L."/>
            <person name="Karlsson R."/>
            <person name="Yazdan S."/>
            <person name="Boulund F."/>
            <person name="Johnning A."/>
            <person name="Engstrand L."/>
            <person name="Kristiansson E."/>
            <person name="Moore E."/>
        </authorList>
    </citation>
    <scope>NUCLEOTIDE SEQUENCE [LARGE SCALE GENOMIC DNA]</scope>
    <source>
        <strain evidence="2 4">CCUG 4950</strain>
    </source>
</reference>
<dbReference type="EMBL" id="MXAP01000063">
    <property type="protein sequence ID" value="OPH38240.1"/>
    <property type="molecule type" value="Genomic_DNA"/>
</dbReference>
<accession>A0A378QS35</accession>
<dbReference type="EMBL" id="UGQF01000001">
    <property type="protein sequence ID" value="STZ03094.1"/>
    <property type="molecule type" value="Genomic_DNA"/>
</dbReference>
<dbReference type="RefSeq" id="WP_079325694.1">
    <property type="nucleotide sequence ID" value="NZ_MXAP01000063.1"/>
</dbReference>
<dbReference type="NCBIfam" id="TIGR02594">
    <property type="entry name" value="TIGR02594 family protein"/>
    <property type="match status" value="1"/>
</dbReference>
<gene>
    <name evidence="2" type="ORF">B5J93_06745</name>
    <name evidence="3" type="ORF">NCTC11012_01326</name>
</gene>
<dbReference type="Proteomes" id="UP000254618">
    <property type="component" value="Unassembled WGS sequence"/>
</dbReference>
<feature type="domain" description="Peptidase C51" evidence="1">
    <location>
        <begin position="50"/>
        <end position="131"/>
    </location>
</feature>
<protein>
    <submittedName>
        <fullName evidence="2">TIGR02594 family protein</fullName>
    </submittedName>
</protein>
<dbReference type="InterPro" id="IPR007921">
    <property type="entry name" value="CHAP_dom"/>
</dbReference>
<dbReference type="Pfam" id="PF05257">
    <property type="entry name" value="CHAP"/>
    <property type="match status" value="1"/>
</dbReference>
<evidence type="ECO:0000313" key="2">
    <source>
        <dbReference type="EMBL" id="OPH38240.1"/>
    </source>
</evidence>
<evidence type="ECO:0000313" key="4">
    <source>
        <dbReference type="Proteomes" id="UP000190777"/>
    </source>
</evidence>
<proteinExistence type="predicted"/>
<reference evidence="3 5" key="2">
    <citation type="submission" date="2018-06" db="EMBL/GenBank/DDBJ databases">
        <authorList>
            <consortium name="Pathogen Informatics"/>
            <person name="Doyle S."/>
        </authorList>
    </citation>
    <scope>NUCLEOTIDE SEQUENCE [LARGE SCALE GENOMIC DNA]</scope>
    <source>
        <strain evidence="3 5">NCTC11012</strain>
    </source>
</reference>